<dbReference type="InterPro" id="IPR036322">
    <property type="entry name" value="WD40_repeat_dom_sf"/>
</dbReference>
<gene>
    <name evidence="2" type="ORF">PDE001_LOCUS5803</name>
</gene>
<feature type="region of interest" description="Disordered" evidence="1">
    <location>
        <begin position="344"/>
        <end position="397"/>
    </location>
</feature>
<dbReference type="SUPFAM" id="SSF50978">
    <property type="entry name" value="WD40 repeat-like"/>
    <property type="match status" value="1"/>
</dbReference>
<organism evidence="2 3">
    <name type="scientific">Peronospora destructor</name>
    <dbReference type="NCBI Taxonomy" id="86335"/>
    <lineage>
        <taxon>Eukaryota</taxon>
        <taxon>Sar</taxon>
        <taxon>Stramenopiles</taxon>
        <taxon>Oomycota</taxon>
        <taxon>Peronosporomycetes</taxon>
        <taxon>Peronosporales</taxon>
        <taxon>Peronosporaceae</taxon>
        <taxon>Peronospora</taxon>
    </lineage>
</organism>
<dbReference type="Proteomes" id="UP001162029">
    <property type="component" value="Unassembled WGS sequence"/>
</dbReference>
<evidence type="ECO:0000313" key="3">
    <source>
        <dbReference type="Proteomes" id="UP001162029"/>
    </source>
</evidence>
<evidence type="ECO:0000256" key="1">
    <source>
        <dbReference type="SAM" id="MobiDB-lite"/>
    </source>
</evidence>
<dbReference type="InterPro" id="IPR001680">
    <property type="entry name" value="WD40_rpt"/>
</dbReference>
<name>A0AAV0UCK2_9STRA</name>
<dbReference type="PANTHER" id="PTHR16038:SF4">
    <property type="entry name" value="WD REPEAT-CONTAINING PROTEIN 74"/>
    <property type="match status" value="1"/>
</dbReference>
<evidence type="ECO:0000313" key="2">
    <source>
        <dbReference type="EMBL" id="CAI5734732.1"/>
    </source>
</evidence>
<protein>
    <submittedName>
        <fullName evidence="2">Uncharacterized protein</fullName>
    </submittedName>
</protein>
<dbReference type="InterPro" id="IPR015943">
    <property type="entry name" value="WD40/YVTN_repeat-like_dom_sf"/>
</dbReference>
<dbReference type="AlphaFoldDB" id="A0AAV0UCK2"/>
<dbReference type="Gene3D" id="2.130.10.10">
    <property type="entry name" value="YVTN repeat-like/Quinoprotein amine dehydrogenase"/>
    <property type="match status" value="1"/>
</dbReference>
<dbReference type="GO" id="GO:0030687">
    <property type="term" value="C:preribosome, large subunit precursor"/>
    <property type="evidence" value="ECO:0007669"/>
    <property type="project" value="TreeGrafter"/>
</dbReference>
<sequence>MRVLVGDETGLLKSIELEKNEQRILSSLTHPQSRSRGIQRLCWYADERLEANSERNVVLARANGVVESYEASHGKSANTRKETDWSWPKQDKEKDTSSCIGLDVVQKFGSVVQCAVNGDVCVRSTLQDAGRPAGFNVGGNLNMMRLDSATQTVIGVGGKEHDLNLWSLETQQVLFKAKNVTHDKLDMRVPVWIKDLRFLSVPGNSNGHRAVVGTGHRHVRIYDSNTKRRPVQELDNFGENPIQSLCVSPDETRVYVGDTAGNLDILDLRTLKHMGRCTGPVGSIRDLACHPTLPYIAAVGLDRMVHVFDVNTRKYRHTIYAKQRLNSVLFCSDGLKDIPVADDEPARKKHKAGDEEIDFVDDDEEEEEVYEGLEISEEEEDDDDDDNDEEDPEDDSG</sequence>
<feature type="region of interest" description="Disordered" evidence="1">
    <location>
        <begin position="70"/>
        <end position="94"/>
    </location>
</feature>
<dbReference type="GO" id="GO:0005730">
    <property type="term" value="C:nucleolus"/>
    <property type="evidence" value="ECO:0007669"/>
    <property type="project" value="InterPro"/>
</dbReference>
<reference evidence="2" key="1">
    <citation type="submission" date="2022-12" db="EMBL/GenBank/DDBJ databases">
        <authorList>
            <person name="Webb A."/>
        </authorList>
    </citation>
    <scope>NUCLEOTIDE SEQUENCE</scope>
    <source>
        <strain evidence="2">Pd1</strain>
    </source>
</reference>
<dbReference type="EMBL" id="CANTFM010001074">
    <property type="protein sequence ID" value="CAI5734732.1"/>
    <property type="molecule type" value="Genomic_DNA"/>
</dbReference>
<dbReference type="GO" id="GO:0042273">
    <property type="term" value="P:ribosomal large subunit biogenesis"/>
    <property type="evidence" value="ECO:0007669"/>
    <property type="project" value="InterPro"/>
</dbReference>
<dbReference type="InterPro" id="IPR037379">
    <property type="entry name" value="WDR74/Nsa1"/>
</dbReference>
<dbReference type="PANTHER" id="PTHR16038">
    <property type="entry name" value="NOP SEVEN ASSOCIATED PROTEIN 1"/>
    <property type="match status" value="1"/>
</dbReference>
<dbReference type="SMART" id="SM00320">
    <property type="entry name" value="WD40"/>
    <property type="match status" value="2"/>
</dbReference>
<comment type="caution">
    <text evidence="2">The sequence shown here is derived from an EMBL/GenBank/DDBJ whole genome shotgun (WGS) entry which is preliminary data.</text>
</comment>
<feature type="compositionally biased region" description="Acidic residues" evidence="1">
    <location>
        <begin position="355"/>
        <end position="397"/>
    </location>
</feature>
<accession>A0AAV0UCK2</accession>
<keyword evidence="3" id="KW-1185">Reference proteome</keyword>
<feature type="compositionally biased region" description="Basic and acidic residues" evidence="1">
    <location>
        <begin position="79"/>
        <end position="94"/>
    </location>
</feature>
<proteinExistence type="predicted"/>